<dbReference type="InterPro" id="IPR011047">
    <property type="entry name" value="Quinoprotein_ADH-like_sf"/>
</dbReference>
<dbReference type="InterPro" id="IPR001680">
    <property type="entry name" value="WD40_rpt"/>
</dbReference>
<keyword evidence="1" id="KW-0853">WD repeat</keyword>
<dbReference type="PROSITE" id="PS50104">
    <property type="entry name" value="TIR"/>
    <property type="match status" value="1"/>
</dbReference>
<feature type="compositionally biased region" description="Basic and acidic residues" evidence="2">
    <location>
        <begin position="255"/>
        <end position="280"/>
    </location>
</feature>
<dbReference type="InterPro" id="IPR035897">
    <property type="entry name" value="Toll_tir_struct_dom_sf"/>
</dbReference>
<dbReference type="PANTHER" id="PTHR19879:SF9">
    <property type="entry name" value="TRANSCRIPTION INITIATION FACTOR TFIID SUBUNIT 5"/>
    <property type="match status" value="1"/>
</dbReference>
<protein>
    <submittedName>
        <fullName evidence="5">WD40 repeat protein</fullName>
    </submittedName>
</protein>
<evidence type="ECO:0000259" key="4">
    <source>
        <dbReference type="PROSITE" id="PS50104"/>
    </source>
</evidence>
<keyword evidence="3" id="KW-1133">Transmembrane helix</keyword>
<comment type="caution">
    <text evidence="5">The sequence shown here is derived from an EMBL/GenBank/DDBJ whole genome shotgun (WGS) entry which is preliminary data.</text>
</comment>
<evidence type="ECO:0000256" key="3">
    <source>
        <dbReference type="SAM" id="Phobius"/>
    </source>
</evidence>
<feature type="repeat" description="WD" evidence="1">
    <location>
        <begin position="508"/>
        <end position="542"/>
    </location>
</feature>
<dbReference type="Pfam" id="PF13676">
    <property type="entry name" value="TIR_2"/>
    <property type="match status" value="1"/>
</dbReference>
<dbReference type="AlphaFoldDB" id="A0A2T0K3A8"/>
<dbReference type="Gene3D" id="3.40.50.10140">
    <property type="entry name" value="Toll/interleukin-1 receptor homology (TIR) domain"/>
    <property type="match status" value="1"/>
</dbReference>
<feature type="region of interest" description="Disordered" evidence="2">
    <location>
        <begin position="231"/>
        <end position="360"/>
    </location>
</feature>
<dbReference type="GO" id="GO:0007165">
    <property type="term" value="P:signal transduction"/>
    <property type="evidence" value="ECO:0007669"/>
    <property type="project" value="InterPro"/>
</dbReference>
<accession>A0A2T0K3A8</accession>
<keyword evidence="3" id="KW-0812">Transmembrane</keyword>
<dbReference type="RefSeq" id="WP_106325468.1">
    <property type="nucleotide sequence ID" value="NZ_BOMO01000149.1"/>
</dbReference>
<name>A0A2T0K3A8_9ACTN</name>
<feature type="transmembrane region" description="Helical" evidence="3">
    <location>
        <begin position="188"/>
        <end position="211"/>
    </location>
</feature>
<gene>
    <name evidence="5" type="ORF">CLV67_116118</name>
</gene>
<dbReference type="SUPFAM" id="SSF50998">
    <property type="entry name" value="Quinoprotein alcohol dehydrogenase-like"/>
    <property type="match status" value="2"/>
</dbReference>
<dbReference type="InterPro" id="IPR015943">
    <property type="entry name" value="WD40/YVTN_repeat-like_dom_sf"/>
</dbReference>
<feature type="compositionally biased region" description="Basic and acidic residues" evidence="2">
    <location>
        <begin position="320"/>
        <end position="359"/>
    </location>
</feature>
<dbReference type="SMART" id="SM00255">
    <property type="entry name" value="TIR"/>
    <property type="match status" value="1"/>
</dbReference>
<keyword evidence="3" id="KW-0472">Membrane</keyword>
<evidence type="ECO:0000256" key="2">
    <source>
        <dbReference type="SAM" id="MobiDB-lite"/>
    </source>
</evidence>
<keyword evidence="6" id="KW-1185">Reference proteome</keyword>
<evidence type="ECO:0000256" key="1">
    <source>
        <dbReference type="PROSITE-ProRule" id="PRU00221"/>
    </source>
</evidence>
<dbReference type="PANTHER" id="PTHR19879">
    <property type="entry name" value="TRANSCRIPTION INITIATION FACTOR TFIID"/>
    <property type="match status" value="1"/>
</dbReference>
<proteinExistence type="predicted"/>
<sequence>MPFDGFISYSHAADGRLAPAVQRGLHRLARPWHRRRALWIFRDQTGLAVTPGLWSSIQTAMDGSQYFVLLASPEAANSPWVNREIEHWVATKSPQRILPVLTDGEWRWDDGIGDFSGDSTAVPDALRGVFAEEPLYLDLRWARDDLHLSLRHTRFRDSIAQLAAPMHGVSKDELESEDVRQHRRARRLWSAATATLVVLALVASMTGMMAVRNAGLANAFAVEARQQQQIASEQRGSAERAAQESLRQQEFAQEQEERAQAAADETRRQEGLAREQRALADEAAADAAEQEEIARRHEQNAQRQQEIAAEAEARAQQQERFAREQERLARDAGEEARRQREEADRQREEARRQREEAAQQRRIAVNRRLVERARAMIDDDPKKALMLAVAAQRLHDDERTRDQLAHLVMSTHYAGALTDVTDVATVATGLLATADAGGTVSLWDISRPARPRRVTHVPTSGPAVKTLATDRDGSTLAVVDGKSPAVLWDLRVPARPARIAELPDPAGVAAVSFSPDGHTVATTSSGGDTTLWNVTAGRAPAALTTLPGASRPAFGPDGRTAVTGGATTIVWNLTDPANPVQLSTIADAKPGGALLFHPALQVVIVEEDGLVVPWDLRVPAQPKRGFSEEDATGDATLTRMAFSADGTQLALSDSSGTTRLFGLTIGGISGQATLSGQLGNLTGRDGPIRSTTLSRDGKMLITAGERRTATLWNVHGAFAREVVAVMSRPSPADLVGVAFGPGGRTLIGADAPDPGSALAWDLTDRAHPVQGPSATLNSGRIQLMELSRDGRTLAVGGMDEKVTLVDMTRPARPAVLATITDDPDDVGIMRFSPDGGILAVGRLNGKTMLYDVADRTRPTRVAETSDRKYMSSVEFSPDGKIMAVASGYNVTLWDVSRRATPARHAELAMGTSAWAAAFSPDGKTLATGAGYTGEAILWDITDIAQPHRLATLPRSDDMVSWLGFSPDGRTLAAGGISEARLWEVTDRTTPVLFSTLGHPQLRTRSLAFSPDGRTLAAAGGRHVTLWDYTVPKELSAAPGRHACTITGRGLNRDEWAGYIPELPYQATC</sequence>
<dbReference type="Proteomes" id="UP000239415">
    <property type="component" value="Unassembled WGS sequence"/>
</dbReference>
<feature type="compositionally biased region" description="Low complexity" evidence="2">
    <location>
        <begin position="301"/>
        <end position="319"/>
    </location>
</feature>
<evidence type="ECO:0000313" key="6">
    <source>
        <dbReference type="Proteomes" id="UP000239415"/>
    </source>
</evidence>
<evidence type="ECO:0000313" key="5">
    <source>
        <dbReference type="EMBL" id="PRX17342.1"/>
    </source>
</evidence>
<dbReference type="Pfam" id="PF00400">
    <property type="entry name" value="WD40"/>
    <property type="match status" value="3"/>
</dbReference>
<reference evidence="5 6" key="1">
    <citation type="submission" date="2018-03" db="EMBL/GenBank/DDBJ databases">
        <title>Genomic Encyclopedia of Archaeal and Bacterial Type Strains, Phase II (KMG-II): from individual species to whole genera.</title>
        <authorList>
            <person name="Goeker M."/>
        </authorList>
    </citation>
    <scope>NUCLEOTIDE SEQUENCE [LARGE SCALE GENOMIC DNA]</scope>
    <source>
        <strain evidence="5 6">DSM 43146</strain>
    </source>
</reference>
<dbReference type="InterPro" id="IPR000157">
    <property type="entry name" value="TIR_dom"/>
</dbReference>
<dbReference type="Gene3D" id="2.130.10.10">
    <property type="entry name" value="YVTN repeat-like/Quinoprotein amine dehydrogenase"/>
    <property type="match status" value="4"/>
</dbReference>
<feature type="repeat" description="WD" evidence="1">
    <location>
        <begin position="681"/>
        <end position="714"/>
    </location>
</feature>
<dbReference type="SMART" id="SM00320">
    <property type="entry name" value="WD40"/>
    <property type="match status" value="11"/>
</dbReference>
<dbReference type="SUPFAM" id="SSF52200">
    <property type="entry name" value="Toll/Interleukin receptor TIR domain"/>
    <property type="match status" value="1"/>
</dbReference>
<dbReference type="EMBL" id="PVMZ01000016">
    <property type="protein sequence ID" value="PRX17342.1"/>
    <property type="molecule type" value="Genomic_DNA"/>
</dbReference>
<feature type="domain" description="TIR" evidence="4">
    <location>
        <begin position="1"/>
        <end position="126"/>
    </location>
</feature>
<dbReference type="PROSITE" id="PS50082">
    <property type="entry name" value="WD_REPEATS_2"/>
    <property type="match status" value="2"/>
</dbReference>
<organism evidence="5 6">
    <name type="scientific">Actinoplanes italicus</name>
    <dbReference type="NCBI Taxonomy" id="113567"/>
    <lineage>
        <taxon>Bacteria</taxon>
        <taxon>Bacillati</taxon>
        <taxon>Actinomycetota</taxon>
        <taxon>Actinomycetes</taxon>
        <taxon>Micromonosporales</taxon>
        <taxon>Micromonosporaceae</taxon>
        <taxon>Actinoplanes</taxon>
    </lineage>
</organism>
<dbReference type="OrthoDB" id="134501at2"/>